<organism evidence="1 2">
    <name type="scientific">Sanguibacter suaedae</name>
    <dbReference type="NCBI Taxonomy" id="2795737"/>
    <lineage>
        <taxon>Bacteria</taxon>
        <taxon>Bacillati</taxon>
        <taxon>Actinomycetota</taxon>
        <taxon>Actinomycetes</taxon>
        <taxon>Micrococcales</taxon>
        <taxon>Sanguibacteraceae</taxon>
        <taxon>Sanguibacter</taxon>
    </lineage>
</organism>
<dbReference type="AlphaFoldDB" id="A0A934M6M0"/>
<dbReference type="EMBL" id="JAEINH010000003">
    <property type="protein sequence ID" value="MBI9114402.1"/>
    <property type="molecule type" value="Genomic_DNA"/>
</dbReference>
<protein>
    <recommendedName>
        <fullName evidence="3">Arylsulfatase</fullName>
    </recommendedName>
</protein>
<accession>A0A934M6M0</accession>
<name>A0A934M6M0_9MICO</name>
<dbReference type="InterPro" id="IPR016102">
    <property type="entry name" value="Succinyl-CoA_synth-like"/>
</dbReference>
<dbReference type="Proteomes" id="UP000602087">
    <property type="component" value="Unassembled WGS sequence"/>
</dbReference>
<gene>
    <name evidence="1" type="ORF">JAV76_05165</name>
</gene>
<evidence type="ECO:0000313" key="2">
    <source>
        <dbReference type="Proteomes" id="UP000602087"/>
    </source>
</evidence>
<dbReference type="RefSeq" id="WP_198732952.1">
    <property type="nucleotide sequence ID" value="NZ_JAEINH010000003.1"/>
</dbReference>
<evidence type="ECO:0000313" key="1">
    <source>
        <dbReference type="EMBL" id="MBI9114402.1"/>
    </source>
</evidence>
<reference evidence="1" key="1">
    <citation type="submission" date="2020-12" db="EMBL/GenBank/DDBJ databases">
        <title>Sanguibacter suaedae sp. nov., isolated from Suaeda aralocaspica.</title>
        <authorList>
            <person name="Ma Q."/>
        </authorList>
    </citation>
    <scope>NUCLEOTIDE SEQUENCE</scope>
    <source>
        <strain evidence="1">YZGR15</strain>
    </source>
</reference>
<evidence type="ECO:0008006" key="3">
    <source>
        <dbReference type="Google" id="ProtNLM"/>
    </source>
</evidence>
<sequence length="255" mass="25424">MHLAFLHTSHEHVASFAALAAEAPGVTKTSAVVDVALLGTARAGRADEAARGVAAHVADLARAGADVVVCTCSTLGPVLDGLTVPVPVPVPVVRVDRPMAEDAVRTPARGVAPGGLDVPGTTRVLVAVTLESAVGPALALLENAARDAGRSVRIDVVRCEAAWASFEAGDAAGYADAVAVAVREAAGRSKDEPVDGSGPSTGGPLDVVVLAQASMAPAADLLRDLGVPVLSSPRAAVRRAAEVALRGRDAPGVSG</sequence>
<proteinExistence type="predicted"/>
<dbReference type="Gene3D" id="3.40.50.261">
    <property type="entry name" value="Succinyl-CoA synthetase domains"/>
    <property type="match status" value="1"/>
</dbReference>
<keyword evidence="2" id="KW-1185">Reference proteome</keyword>
<comment type="caution">
    <text evidence="1">The sequence shown here is derived from an EMBL/GenBank/DDBJ whole genome shotgun (WGS) entry which is preliminary data.</text>
</comment>